<reference evidence="2" key="1">
    <citation type="submission" date="2023-03" db="EMBL/GenBank/DDBJ databases">
        <title>Massive genome expansion in bonnet fungi (Mycena s.s.) driven by repeated elements and novel gene families across ecological guilds.</title>
        <authorList>
            <consortium name="Lawrence Berkeley National Laboratory"/>
            <person name="Harder C.B."/>
            <person name="Miyauchi S."/>
            <person name="Viragh M."/>
            <person name="Kuo A."/>
            <person name="Thoen E."/>
            <person name="Andreopoulos B."/>
            <person name="Lu D."/>
            <person name="Skrede I."/>
            <person name="Drula E."/>
            <person name="Henrissat B."/>
            <person name="Morin E."/>
            <person name="Kohler A."/>
            <person name="Barry K."/>
            <person name="LaButti K."/>
            <person name="Morin E."/>
            <person name="Salamov A."/>
            <person name="Lipzen A."/>
            <person name="Mereny Z."/>
            <person name="Hegedus B."/>
            <person name="Baldrian P."/>
            <person name="Stursova M."/>
            <person name="Weitz H."/>
            <person name="Taylor A."/>
            <person name="Grigoriev I.V."/>
            <person name="Nagy L.G."/>
            <person name="Martin F."/>
            <person name="Kauserud H."/>
        </authorList>
    </citation>
    <scope>NUCLEOTIDE SEQUENCE</scope>
    <source>
        <strain evidence="2">CBHHK200</strain>
    </source>
</reference>
<organism evidence="2 3">
    <name type="scientific">Mycena alexandri</name>
    <dbReference type="NCBI Taxonomy" id="1745969"/>
    <lineage>
        <taxon>Eukaryota</taxon>
        <taxon>Fungi</taxon>
        <taxon>Dikarya</taxon>
        <taxon>Basidiomycota</taxon>
        <taxon>Agaricomycotina</taxon>
        <taxon>Agaricomycetes</taxon>
        <taxon>Agaricomycetidae</taxon>
        <taxon>Agaricales</taxon>
        <taxon>Marasmiineae</taxon>
        <taxon>Mycenaceae</taxon>
        <taxon>Mycena</taxon>
    </lineage>
</organism>
<name>A0AAD6X9F0_9AGAR</name>
<feature type="region of interest" description="Disordered" evidence="1">
    <location>
        <begin position="1"/>
        <end position="56"/>
    </location>
</feature>
<evidence type="ECO:0000313" key="2">
    <source>
        <dbReference type="EMBL" id="KAJ7041557.1"/>
    </source>
</evidence>
<dbReference type="EMBL" id="JARJCM010000016">
    <property type="protein sequence ID" value="KAJ7041557.1"/>
    <property type="molecule type" value="Genomic_DNA"/>
</dbReference>
<dbReference type="Proteomes" id="UP001218188">
    <property type="component" value="Unassembled WGS sequence"/>
</dbReference>
<protein>
    <submittedName>
        <fullName evidence="2">Uncharacterized protein</fullName>
    </submittedName>
</protein>
<feature type="compositionally biased region" description="Low complexity" evidence="1">
    <location>
        <begin position="40"/>
        <end position="56"/>
    </location>
</feature>
<comment type="caution">
    <text evidence="2">The sequence shown here is derived from an EMBL/GenBank/DDBJ whole genome shotgun (WGS) entry which is preliminary data.</text>
</comment>
<evidence type="ECO:0000313" key="3">
    <source>
        <dbReference type="Proteomes" id="UP001218188"/>
    </source>
</evidence>
<accession>A0AAD6X9F0</accession>
<dbReference type="AlphaFoldDB" id="A0AAD6X9F0"/>
<keyword evidence="3" id="KW-1185">Reference proteome</keyword>
<sequence>MPPLEPTVASSGLRRRHEDTDQDRERDRRHPSQRVPPQINVNSPPATNNNNNNAAHGPLHNLAQLFSLLTRGLATATAGANIQFGVGMPLDIPKDSPANAARIVSGLKCVPEELVRWLERVCGAKANVGADELGAVGGDSGCAICWDRLLDGEGAEFATATPADADPPTANDIIALPCSSSPPSGTPPHTRTVC</sequence>
<evidence type="ECO:0000256" key="1">
    <source>
        <dbReference type="SAM" id="MobiDB-lite"/>
    </source>
</evidence>
<proteinExistence type="predicted"/>
<feature type="compositionally biased region" description="Basic and acidic residues" evidence="1">
    <location>
        <begin position="16"/>
        <end position="30"/>
    </location>
</feature>
<gene>
    <name evidence="2" type="ORF">C8F04DRAFT_1300986</name>
</gene>